<evidence type="ECO:0000256" key="3">
    <source>
        <dbReference type="ARBA" id="ARBA00022801"/>
    </source>
</evidence>
<dbReference type="OMA" id="CNAPEST"/>
<dbReference type="GO" id="GO:0005737">
    <property type="term" value="C:cytoplasm"/>
    <property type="evidence" value="ECO:0007669"/>
    <property type="project" value="TreeGrafter"/>
</dbReference>
<evidence type="ECO:0000313" key="9">
    <source>
        <dbReference type="Proteomes" id="UP000025227"/>
    </source>
</evidence>
<protein>
    <recommendedName>
        <fullName evidence="2">protein-tyrosine-phosphatase</fullName>
        <ecNumber evidence="2">3.1.3.48</ecNumber>
    </recommendedName>
</protein>
<dbReference type="InterPro" id="IPR029021">
    <property type="entry name" value="Prot-tyrosine_phosphatase-like"/>
</dbReference>
<dbReference type="GO" id="GO:0017017">
    <property type="term" value="F:MAP kinase tyrosine/serine/threonine phosphatase activity"/>
    <property type="evidence" value="ECO:0007669"/>
    <property type="project" value="InterPro"/>
</dbReference>
<feature type="compositionally biased region" description="Polar residues" evidence="5">
    <location>
        <begin position="452"/>
        <end position="463"/>
    </location>
</feature>
<dbReference type="Pfam" id="PF00782">
    <property type="entry name" value="DSPc"/>
    <property type="match status" value="1"/>
</dbReference>
<dbReference type="Proteomes" id="UP000025227">
    <property type="component" value="Unplaced"/>
</dbReference>
<dbReference type="SMART" id="SM00195">
    <property type="entry name" value="DSPc"/>
    <property type="match status" value="1"/>
</dbReference>
<evidence type="ECO:0000256" key="5">
    <source>
        <dbReference type="SAM" id="MobiDB-lite"/>
    </source>
</evidence>
<name>A0A7I4Y5V8_HAECO</name>
<dbReference type="GO" id="GO:0033550">
    <property type="term" value="F:MAP kinase tyrosine phosphatase activity"/>
    <property type="evidence" value="ECO:0007669"/>
    <property type="project" value="TreeGrafter"/>
</dbReference>
<dbReference type="PROSITE" id="PS50206">
    <property type="entry name" value="RHODANESE_3"/>
    <property type="match status" value="1"/>
</dbReference>
<keyword evidence="4" id="KW-0904">Protein phosphatase</keyword>
<dbReference type="InterPro" id="IPR036873">
    <property type="entry name" value="Rhodanese-like_dom_sf"/>
</dbReference>
<dbReference type="Gene3D" id="3.40.250.10">
    <property type="entry name" value="Rhodanese-like domain"/>
    <property type="match status" value="1"/>
</dbReference>
<dbReference type="SUPFAM" id="SSF52821">
    <property type="entry name" value="Rhodanese/Cell cycle control phosphatase"/>
    <property type="match status" value="1"/>
</dbReference>
<keyword evidence="3" id="KW-0378">Hydrolase</keyword>
<dbReference type="GO" id="GO:0008330">
    <property type="term" value="F:protein tyrosine/threonine phosphatase activity"/>
    <property type="evidence" value="ECO:0007669"/>
    <property type="project" value="TreeGrafter"/>
</dbReference>
<evidence type="ECO:0000256" key="4">
    <source>
        <dbReference type="ARBA" id="ARBA00022912"/>
    </source>
</evidence>
<reference evidence="10" key="1">
    <citation type="submission" date="2020-12" db="UniProtKB">
        <authorList>
            <consortium name="WormBaseParasite"/>
        </authorList>
    </citation>
    <scope>IDENTIFICATION</scope>
    <source>
        <strain evidence="10">MHco3</strain>
    </source>
</reference>
<dbReference type="InterPro" id="IPR016130">
    <property type="entry name" value="Tyr_Pase_AS"/>
</dbReference>
<evidence type="ECO:0000259" key="6">
    <source>
        <dbReference type="PROSITE" id="PS50054"/>
    </source>
</evidence>
<dbReference type="WBParaSite" id="HCON_00059920-00001">
    <property type="protein sequence ID" value="HCON_00059920-00001"/>
    <property type="gene ID" value="HCON_00059920"/>
</dbReference>
<dbReference type="InterPro" id="IPR000387">
    <property type="entry name" value="Tyr_Pase_dom"/>
</dbReference>
<feature type="domain" description="Rhodanese" evidence="8">
    <location>
        <begin position="22"/>
        <end position="158"/>
    </location>
</feature>
<feature type="compositionally biased region" description="Low complexity" evidence="5">
    <location>
        <begin position="506"/>
        <end position="520"/>
    </location>
</feature>
<dbReference type="GO" id="GO:0043409">
    <property type="term" value="P:negative regulation of MAPK cascade"/>
    <property type="evidence" value="ECO:0007669"/>
    <property type="project" value="TreeGrafter"/>
</dbReference>
<feature type="domain" description="Tyrosine-protein phosphatase" evidence="6">
    <location>
        <begin position="195"/>
        <end position="338"/>
    </location>
</feature>
<dbReference type="PRINTS" id="PR01764">
    <property type="entry name" value="MAPKPHPHTASE"/>
</dbReference>
<organism evidence="9 10">
    <name type="scientific">Haemonchus contortus</name>
    <name type="common">Barber pole worm</name>
    <dbReference type="NCBI Taxonomy" id="6289"/>
    <lineage>
        <taxon>Eukaryota</taxon>
        <taxon>Metazoa</taxon>
        <taxon>Ecdysozoa</taxon>
        <taxon>Nematoda</taxon>
        <taxon>Chromadorea</taxon>
        <taxon>Rhabditida</taxon>
        <taxon>Rhabditina</taxon>
        <taxon>Rhabditomorpha</taxon>
        <taxon>Strongyloidea</taxon>
        <taxon>Trichostrongylidae</taxon>
        <taxon>Haemonchus</taxon>
    </lineage>
</organism>
<dbReference type="InterPro" id="IPR000340">
    <property type="entry name" value="Dual-sp_phosphatase_cat-dom"/>
</dbReference>
<dbReference type="EC" id="3.1.3.48" evidence="2"/>
<evidence type="ECO:0000256" key="1">
    <source>
        <dbReference type="ARBA" id="ARBA00008601"/>
    </source>
</evidence>
<feature type="compositionally biased region" description="Polar residues" evidence="5">
    <location>
        <begin position="575"/>
        <end position="586"/>
    </location>
</feature>
<dbReference type="PANTHER" id="PTHR10159">
    <property type="entry name" value="DUAL SPECIFICITY PROTEIN PHOSPHATASE"/>
    <property type="match status" value="1"/>
</dbReference>
<dbReference type="Gene3D" id="3.90.190.10">
    <property type="entry name" value="Protein tyrosine phosphatase superfamily"/>
    <property type="match status" value="1"/>
</dbReference>
<accession>A0A7I4Y5V8</accession>
<evidence type="ECO:0000256" key="2">
    <source>
        <dbReference type="ARBA" id="ARBA00013064"/>
    </source>
</evidence>
<dbReference type="CDD" id="cd14568">
    <property type="entry name" value="DSP_MKP_classIII"/>
    <property type="match status" value="1"/>
</dbReference>
<feature type="compositionally biased region" description="Basic and acidic residues" evidence="5">
    <location>
        <begin position="562"/>
        <end position="573"/>
    </location>
</feature>
<sequence length="586" mass="65111">MTVLLGGMEISAASLAAIVRNADTTTLIVDCRCLTEFKQSHIRRATNPFYSKLLQRRLLENKVDHVRLANQLRASASCSEFGNGMVDVVLYTDEQPEKQPAARFCSKRRISTGGCGENPAKIVRHLRDQLECTNVFRKIQILEGGFQNFRLQFPQQCESEHPPSGDAGGRICGMSRLSASISQPCLSSISQNADGPTQIFPFMYLGSQQDALDEEKIKKYGITHVVNLSIACPRPKSIENDKNFFRIPVNDSYQEKLSQYFEEAWVFLERVRTEGKVVLIHCLAGISRSPTLAISYVMRYKKMSSEDAYKLVKEKRPSISPNFNFMGQLLEYEQLLIKKGLLSPEASSKIDRPMSFKQVFASEDSDEPVCPASKVPKSASAHCVFFERPRDIGVPVTRVNENGKRGLSDPLDRPKVLGLYNAETKRLAAEDLPSPSTELSKLTFAGLPSPSSPSVGQPRTLSLSNPCFVSPTRETLQPETVTHTEECETSRRSYFKHRFVSLFKSHPSPSCLQSPPLSASRPENLQSSGIPFFGISRKVAKTSPLVTTAEEAESPESGYQDDEYKTSPEDLDRVSISSAGSEITVQ</sequence>
<dbReference type="InterPro" id="IPR008343">
    <property type="entry name" value="MKP"/>
</dbReference>
<dbReference type="SUPFAM" id="SSF52799">
    <property type="entry name" value="(Phosphotyrosine protein) phosphatases II"/>
    <property type="match status" value="1"/>
</dbReference>
<dbReference type="AlphaFoldDB" id="A0A7I4Y5V8"/>
<dbReference type="InterPro" id="IPR020422">
    <property type="entry name" value="TYR_PHOSPHATASE_DUAL_dom"/>
</dbReference>
<evidence type="ECO:0000259" key="7">
    <source>
        <dbReference type="PROSITE" id="PS50056"/>
    </source>
</evidence>
<feature type="region of interest" description="Disordered" evidence="5">
    <location>
        <begin position="544"/>
        <end position="586"/>
    </location>
</feature>
<feature type="region of interest" description="Disordered" evidence="5">
    <location>
        <begin position="506"/>
        <end position="525"/>
    </location>
</feature>
<dbReference type="PROSITE" id="PS50054">
    <property type="entry name" value="TYR_PHOSPHATASE_DUAL"/>
    <property type="match status" value="1"/>
</dbReference>
<feature type="region of interest" description="Disordered" evidence="5">
    <location>
        <begin position="440"/>
        <end position="463"/>
    </location>
</feature>
<dbReference type="PROSITE" id="PS50056">
    <property type="entry name" value="TYR_PHOSPHATASE_2"/>
    <property type="match status" value="1"/>
</dbReference>
<dbReference type="InterPro" id="IPR001763">
    <property type="entry name" value="Rhodanese-like_dom"/>
</dbReference>
<keyword evidence="9" id="KW-1185">Reference proteome</keyword>
<dbReference type="PROSITE" id="PS00383">
    <property type="entry name" value="TYR_PHOSPHATASE_1"/>
    <property type="match status" value="1"/>
</dbReference>
<evidence type="ECO:0000259" key="8">
    <source>
        <dbReference type="PROSITE" id="PS50206"/>
    </source>
</evidence>
<dbReference type="PANTHER" id="PTHR10159:SF533">
    <property type="entry name" value="TYROSINE-PROTEIN PHOSPHATASE VHP-1"/>
    <property type="match status" value="1"/>
</dbReference>
<proteinExistence type="inferred from homology"/>
<evidence type="ECO:0000313" key="10">
    <source>
        <dbReference type="WBParaSite" id="HCON_00059920-00001"/>
    </source>
</evidence>
<feature type="domain" description="Tyrosine specific protein phosphatases" evidence="7">
    <location>
        <begin position="251"/>
        <end position="319"/>
    </location>
</feature>
<dbReference type="OrthoDB" id="165342at2759"/>
<comment type="similarity">
    <text evidence="1">Belongs to the protein-tyrosine phosphatase family. Non-receptor class dual specificity subfamily.</text>
</comment>